<evidence type="ECO:0000256" key="1">
    <source>
        <dbReference type="SAM" id="SignalP"/>
    </source>
</evidence>
<evidence type="ECO:0000313" key="3">
    <source>
        <dbReference type="Proteomes" id="UP000006457"/>
    </source>
</evidence>
<feature type="chain" id="PRO_5003669926" evidence="1">
    <location>
        <begin position="19"/>
        <end position="178"/>
    </location>
</feature>
<reference evidence="2 3" key="1">
    <citation type="submission" date="2012-03" db="EMBL/GenBank/DDBJ databases">
        <authorList>
            <person name="Harkins D.M."/>
            <person name="Madupu R."/>
            <person name="Durkin A.S."/>
            <person name="Torralba M."/>
            <person name="Methe B."/>
            <person name="Sutton G.G."/>
            <person name="Nelson K.E."/>
        </authorList>
    </citation>
    <scope>NUCLEOTIDE SEQUENCE [LARGE SCALE GENOMIC DNA]</scope>
    <source>
        <strain evidence="2 3">CCUG 2042</strain>
    </source>
</reference>
<feature type="signal peptide" evidence="1">
    <location>
        <begin position="1"/>
        <end position="18"/>
    </location>
</feature>
<sequence length="178" mass="19108">MKLIKVVPTLVVSTFVLAACSNSADETAQQMEAAKQAQKAQIMENAQQQATNIAQKIDGKAAVSVQPVDTHAKAIAYTCRGENLSATYAFNATTGEPEAVNLSVGKKKQVINLKYDKANADFTSFKSDKYVWNVDSGLTAKNVTTMSGGMLTQKGKDVDRIISKLCSVNKTATKALNR</sequence>
<evidence type="ECO:0000313" key="2">
    <source>
        <dbReference type="EMBL" id="EIJ71168.1"/>
    </source>
</evidence>
<dbReference type="Proteomes" id="UP000006457">
    <property type="component" value="Unassembled WGS sequence"/>
</dbReference>
<dbReference type="PATRIC" id="fig|1095749.3.peg.538"/>
<keyword evidence="3" id="KW-1185">Reference proteome</keyword>
<dbReference type="AlphaFoldDB" id="I3DHH5"/>
<name>I3DHH5_9PAST</name>
<dbReference type="PROSITE" id="PS51257">
    <property type="entry name" value="PROKAR_LIPOPROTEIN"/>
    <property type="match status" value="1"/>
</dbReference>
<dbReference type="OrthoDB" id="5677666at2"/>
<dbReference type="eggNOG" id="COG0641">
    <property type="taxonomic scope" value="Bacteria"/>
</dbReference>
<gene>
    <name evidence="2" type="ORF">HMPREF1052_1942</name>
</gene>
<keyword evidence="1" id="KW-0732">Signal</keyword>
<dbReference type="EMBL" id="AJSX01000008">
    <property type="protein sequence ID" value="EIJ71168.1"/>
    <property type="molecule type" value="Genomic_DNA"/>
</dbReference>
<dbReference type="RefSeq" id="WP_005759318.1">
    <property type="nucleotide sequence ID" value="NZ_AJSX01000008.1"/>
</dbReference>
<comment type="caution">
    <text evidence="2">The sequence shown here is derived from an EMBL/GenBank/DDBJ whole genome shotgun (WGS) entry which is preliminary data.</text>
</comment>
<proteinExistence type="predicted"/>
<accession>I3DHH5</accession>
<protein>
    <submittedName>
        <fullName evidence="2">Putative lipoprotein</fullName>
    </submittedName>
</protein>
<organism evidence="2 3">
    <name type="scientific">Pasteurella bettyae CCUG 2042</name>
    <dbReference type="NCBI Taxonomy" id="1095749"/>
    <lineage>
        <taxon>Bacteria</taxon>
        <taxon>Pseudomonadati</taxon>
        <taxon>Pseudomonadota</taxon>
        <taxon>Gammaproteobacteria</taxon>
        <taxon>Pasteurellales</taxon>
        <taxon>Pasteurellaceae</taxon>
        <taxon>Pasteurella</taxon>
    </lineage>
</organism>
<keyword evidence="2" id="KW-0449">Lipoprotein</keyword>